<protein>
    <submittedName>
        <fullName evidence="1">Uncharacterized protein</fullName>
    </submittedName>
</protein>
<name>A0A8K0UQQ0_9AGAR</name>
<dbReference type="AlphaFoldDB" id="A0A8K0UQQ0"/>
<sequence length="257" mass="28708">MAQARAQARAQIIHGLQAAAGEVMTACESYYVTRTTFGYFAEGQKKGVPSELGLTDIFMSSLALALGNLQNPQNRTLTDMHYCGDEANLGYDFMLEFTEHDIVHRCYLQAKCVQSTGGINPARYAKFLSRASNGQGERQWKLIRNYVTTEFTVGDYNIEKCKIMGGYASLSHHTRTAYILFSREAVWFVPIGFFIKMSESADAAKSGLFNDVTNPGEDAGLTTIFNEFANDATLRYDSPEVLLTDDWSMLEYAQRTL</sequence>
<keyword evidence="2" id="KW-1185">Reference proteome</keyword>
<evidence type="ECO:0000313" key="2">
    <source>
        <dbReference type="Proteomes" id="UP000813824"/>
    </source>
</evidence>
<accession>A0A8K0UQQ0</accession>
<dbReference type="OrthoDB" id="10434716at2759"/>
<reference evidence="1" key="1">
    <citation type="journal article" date="2021" name="New Phytol.">
        <title>Evolutionary innovations through gain and loss of genes in the ectomycorrhizal Boletales.</title>
        <authorList>
            <person name="Wu G."/>
            <person name="Miyauchi S."/>
            <person name="Morin E."/>
            <person name="Kuo A."/>
            <person name="Drula E."/>
            <person name="Varga T."/>
            <person name="Kohler A."/>
            <person name="Feng B."/>
            <person name="Cao Y."/>
            <person name="Lipzen A."/>
            <person name="Daum C."/>
            <person name="Hundley H."/>
            <person name="Pangilinan J."/>
            <person name="Johnson J."/>
            <person name="Barry K."/>
            <person name="LaButti K."/>
            <person name="Ng V."/>
            <person name="Ahrendt S."/>
            <person name="Min B."/>
            <person name="Choi I.G."/>
            <person name="Park H."/>
            <person name="Plett J.M."/>
            <person name="Magnuson J."/>
            <person name="Spatafora J.W."/>
            <person name="Nagy L.G."/>
            <person name="Henrissat B."/>
            <person name="Grigoriev I.V."/>
            <person name="Yang Z.L."/>
            <person name="Xu J."/>
            <person name="Martin F.M."/>
        </authorList>
    </citation>
    <scope>NUCLEOTIDE SEQUENCE</scope>
    <source>
        <strain evidence="1">KKN 215</strain>
    </source>
</reference>
<dbReference type="EMBL" id="JAEVFJ010000011">
    <property type="protein sequence ID" value="KAH8101814.1"/>
    <property type="molecule type" value="Genomic_DNA"/>
</dbReference>
<proteinExistence type="predicted"/>
<evidence type="ECO:0000313" key="1">
    <source>
        <dbReference type="EMBL" id="KAH8101814.1"/>
    </source>
</evidence>
<dbReference type="Proteomes" id="UP000813824">
    <property type="component" value="Unassembled WGS sequence"/>
</dbReference>
<comment type="caution">
    <text evidence="1">The sequence shown here is derived from an EMBL/GenBank/DDBJ whole genome shotgun (WGS) entry which is preliminary data.</text>
</comment>
<gene>
    <name evidence="1" type="ORF">BXZ70DRAFT_1017831</name>
</gene>
<organism evidence="1 2">
    <name type="scientific">Cristinia sonorae</name>
    <dbReference type="NCBI Taxonomy" id="1940300"/>
    <lineage>
        <taxon>Eukaryota</taxon>
        <taxon>Fungi</taxon>
        <taxon>Dikarya</taxon>
        <taxon>Basidiomycota</taxon>
        <taxon>Agaricomycotina</taxon>
        <taxon>Agaricomycetes</taxon>
        <taxon>Agaricomycetidae</taxon>
        <taxon>Agaricales</taxon>
        <taxon>Pleurotineae</taxon>
        <taxon>Stephanosporaceae</taxon>
        <taxon>Cristinia</taxon>
    </lineage>
</organism>